<dbReference type="InterPro" id="IPR001128">
    <property type="entry name" value="Cyt_P450"/>
</dbReference>
<dbReference type="GO" id="GO:0004497">
    <property type="term" value="F:monooxygenase activity"/>
    <property type="evidence" value="ECO:0007669"/>
    <property type="project" value="UniProtKB-KW"/>
</dbReference>
<evidence type="ECO:0000256" key="1">
    <source>
        <dbReference type="ARBA" id="ARBA00001971"/>
    </source>
</evidence>
<keyword evidence="4 6" id="KW-0479">Metal-binding</keyword>
<dbReference type="InterPro" id="IPR050121">
    <property type="entry name" value="Cytochrome_P450_monoxygenase"/>
</dbReference>
<dbReference type="SUPFAM" id="SSF48264">
    <property type="entry name" value="Cytochrome P450"/>
    <property type="match status" value="1"/>
</dbReference>
<dbReference type="GO" id="GO:0016705">
    <property type="term" value="F:oxidoreductase activity, acting on paired donors, with incorporation or reduction of molecular oxygen"/>
    <property type="evidence" value="ECO:0007669"/>
    <property type="project" value="InterPro"/>
</dbReference>
<feature type="region of interest" description="Disordered" evidence="8">
    <location>
        <begin position="455"/>
        <end position="493"/>
    </location>
</feature>
<keyword evidence="9" id="KW-1133">Transmembrane helix</keyword>
<evidence type="ECO:0000313" key="11">
    <source>
        <dbReference type="Proteomes" id="UP000770015"/>
    </source>
</evidence>
<protein>
    <submittedName>
        <fullName evidence="10">Cytochrome P450 monooxygenase</fullName>
    </submittedName>
</protein>
<keyword evidence="7" id="KW-0560">Oxidoreductase</keyword>
<keyword evidence="3 6" id="KW-0349">Heme</keyword>
<comment type="similarity">
    <text evidence="2 7">Belongs to the cytochrome P450 family.</text>
</comment>
<evidence type="ECO:0000256" key="2">
    <source>
        <dbReference type="ARBA" id="ARBA00010617"/>
    </source>
</evidence>
<proteinExistence type="inferred from homology"/>
<dbReference type="PRINTS" id="PR00385">
    <property type="entry name" value="P450"/>
</dbReference>
<sequence>MWPSLDPVTFAGFTVDGGVFLAGAAAAVVASLMLLRQIMLPRPIPGIPYNKHSARRILGDYPDILRHPNRRAWFIDQAKKHQEPMFQFFVSPFRGPIIFIFDHREAQNLSMRRLKEFDRSKLTADIFRTGVPHGILCMRTSSPEYKSNMSLIRELMTPTFLREVSGPHIYEKVTWLLQLWDKKADISKGRPYDSTNDVHHAALDMIMAASFGIDKSQSMLQLKLDHLGRTNGAVAAAADSDTVASFEEPELLDELAACKVVADQIGAAIKSPVPWLNALVVRNLVPSMVKALGVFDRMARREIGKSVERLHSGHPQRCAMDQLLAREEVLAKKEGRQPDYYREPIKDELFSYIVGGHETTSSALQWGLKYLTTDQRVQSKLRAALYDAFPTAKAEGRLPTMEEIMAPQAHVPYLEACMQEIVRHARPLSIMSRETTVDTTLFGVPVPRGTTVNFTSNGPGYLSPPLDVDEEKRHESARAAKDKTGTPDPTTLGDFLPERWIREAADGSGEEFDAAAAPFLTFGEGPRMCFGKRLAMLEMRIFWVLVLWHFELRPVPKECETEEEAVFLTRIPKHAWVRLERIKYEEA</sequence>
<name>A0A9P9ACM2_9PEZI</name>
<dbReference type="GO" id="GO:0020037">
    <property type="term" value="F:heme binding"/>
    <property type="evidence" value="ECO:0007669"/>
    <property type="project" value="InterPro"/>
</dbReference>
<evidence type="ECO:0000256" key="9">
    <source>
        <dbReference type="SAM" id="Phobius"/>
    </source>
</evidence>
<dbReference type="PANTHER" id="PTHR24305">
    <property type="entry name" value="CYTOCHROME P450"/>
    <property type="match status" value="1"/>
</dbReference>
<dbReference type="AlphaFoldDB" id="A0A9P9ACM2"/>
<evidence type="ECO:0000313" key="10">
    <source>
        <dbReference type="EMBL" id="KAH6695550.1"/>
    </source>
</evidence>
<evidence type="ECO:0000256" key="8">
    <source>
        <dbReference type="SAM" id="MobiDB-lite"/>
    </source>
</evidence>
<feature type="compositionally biased region" description="Basic and acidic residues" evidence="8">
    <location>
        <begin position="470"/>
        <end position="485"/>
    </location>
</feature>
<accession>A0A9P9ACM2</accession>
<evidence type="ECO:0000256" key="7">
    <source>
        <dbReference type="RuleBase" id="RU000461"/>
    </source>
</evidence>
<dbReference type="EMBL" id="JAGSXJ010000002">
    <property type="protein sequence ID" value="KAH6695550.1"/>
    <property type="molecule type" value="Genomic_DNA"/>
</dbReference>
<keyword evidence="11" id="KW-1185">Reference proteome</keyword>
<evidence type="ECO:0000256" key="3">
    <source>
        <dbReference type="ARBA" id="ARBA00022617"/>
    </source>
</evidence>
<dbReference type="PROSITE" id="PS00086">
    <property type="entry name" value="CYTOCHROME_P450"/>
    <property type="match status" value="1"/>
</dbReference>
<gene>
    <name evidence="10" type="ORF">F5X68DRAFT_244257</name>
</gene>
<dbReference type="InterPro" id="IPR002401">
    <property type="entry name" value="Cyt_P450_E_grp-I"/>
</dbReference>
<reference evidence="10" key="1">
    <citation type="journal article" date="2021" name="Nat. Commun.">
        <title>Genetic determinants of endophytism in the Arabidopsis root mycobiome.</title>
        <authorList>
            <person name="Mesny F."/>
            <person name="Miyauchi S."/>
            <person name="Thiergart T."/>
            <person name="Pickel B."/>
            <person name="Atanasova L."/>
            <person name="Karlsson M."/>
            <person name="Huettel B."/>
            <person name="Barry K.W."/>
            <person name="Haridas S."/>
            <person name="Chen C."/>
            <person name="Bauer D."/>
            <person name="Andreopoulos W."/>
            <person name="Pangilinan J."/>
            <person name="LaButti K."/>
            <person name="Riley R."/>
            <person name="Lipzen A."/>
            <person name="Clum A."/>
            <person name="Drula E."/>
            <person name="Henrissat B."/>
            <person name="Kohler A."/>
            <person name="Grigoriev I.V."/>
            <person name="Martin F.M."/>
            <person name="Hacquard S."/>
        </authorList>
    </citation>
    <scope>NUCLEOTIDE SEQUENCE</scope>
    <source>
        <strain evidence="10">MPI-SDFR-AT-0117</strain>
    </source>
</reference>
<dbReference type="InterPro" id="IPR017972">
    <property type="entry name" value="Cyt_P450_CS"/>
</dbReference>
<dbReference type="GO" id="GO:0005506">
    <property type="term" value="F:iron ion binding"/>
    <property type="evidence" value="ECO:0007669"/>
    <property type="project" value="InterPro"/>
</dbReference>
<keyword evidence="9" id="KW-0472">Membrane</keyword>
<evidence type="ECO:0000256" key="5">
    <source>
        <dbReference type="ARBA" id="ARBA00023004"/>
    </source>
</evidence>
<feature type="transmembrane region" description="Helical" evidence="9">
    <location>
        <begin position="12"/>
        <end position="35"/>
    </location>
</feature>
<dbReference type="Proteomes" id="UP000770015">
    <property type="component" value="Unassembled WGS sequence"/>
</dbReference>
<dbReference type="PRINTS" id="PR00463">
    <property type="entry name" value="EP450I"/>
</dbReference>
<dbReference type="Pfam" id="PF00067">
    <property type="entry name" value="p450"/>
    <property type="match status" value="2"/>
</dbReference>
<dbReference type="InterPro" id="IPR036396">
    <property type="entry name" value="Cyt_P450_sf"/>
</dbReference>
<feature type="binding site" description="axial binding residue" evidence="6">
    <location>
        <position position="529"/>
    </location>
    <ligand>
        <name>heme</name>
        <dbReference type="ChEBI" id="CHEBI:30413"/>
    </ligand>
    <ligandPart>
        <name>Fe</name>
        <dbReference type="ChEBI" id="CHEBI:18248"/>
    </ligandPart>
</feature>
<keyword evidence="5 6" id="KW-0408">Iron</keyword>
<evidence type="ECO:0000256" key="4">
    <source>
        <dbReference type="ARBA" id="ARBA00022723"/>
    </source>
</evidence>
<dbReference type="PANTHER" id="PTHR24305:SF232">
    <property type="entry name" value="P450, PUTATIVE (EUROFUNG)-RELATED"/>
    <property type="match status" value="1"/>
</dbReference>
<keyword evidence="9" id="KW-0812">Transmembrane</keyword>
<evidence type="ECO:0000256" key="6">
    <source>
        <dbReference type="PIRSR" id="PIRSR602401-1"/>
    </source>
</evidence>
<organism evidence="10 11">
    <name type="scientific">Plectosphaerella plurivora</name>
    <dbReference type="NCBI Taxonomy" id="936078"/>
    <lineage>
        <taxon>Eukaryota</taxon>
        <taxon>Fungi</taxon>
        <taxon>Dikarya</taxon>
        <taxon>Ascomycota</taxon>
        <taxon>Pezizomycotina</taxon>
        <taxon>Sordariomycetes</taxon>
        <taxon>Hypocreomycetidae</taxon>
        <taxon>Glomerellales</taxon>
        <taxon>Plectosphaerellaceae</taxon>
        <taxon>Plectosphaerella</taxon>
    </lineage>
</organism>
<dbReference type="OrthoDB" id="1470350at2759"/>
<comment type="caution">
    <text evidence="10">The sequence shown here is derived from an EMBL/GenBank/DDBJ whole genome shotgun (WGS) entry which is preliminary data.</text>
</comment>
<dbReference type="Gene3D" id="1.10.630.10">
    <property type="entry name" value="Cytochrome P450"/>
    <property type="match status" value="1"/>
</dbReference>
<comment type="cofactor">
    <cofactor evidence="1 6">
        <name>heme</name>
        <dbReference type="ChEBI" id="CHEBI:30413"/>
    </cofactor>
</comment>
<keyword evidence="7 10" id="KW-0503">Monooxygenase</keyword>